<sequence length="470" mass="53000">MGIFKELLKSFLEQGSVGWIVILIIILVGGYNIFLNIKMKRFYSELLDELKESNSINSAGEKEFLSGPLLEISEDFKRGAKRGIDNINTEVLIIKHLKESNNVNERLLTVLPASCIALGLLGTFLGLTISIHGTNGVLESGVKTMEVFLSKMSIPLQGMSSAFWTSIFGVIMSLILNGLNAKVKKTKEEFFDEMEDYLDNTLYGEYSYSFVTQFEKFNDIVSKSMLRLAVDMRELFMNGVNELVSNINKNTLDMTNTAKELTVYAEDFGKVIGRLGETIESFNAPIERFKGSINEFTLTTDKLEFIMNKSIEKLEDKLDYLSGVISKLNTTTTDRNNIFEDVILEVKEGRDKLQSTYSGIVTVMEEINKSILTRDENLAEEIKGLNSGYEKFEEITEEFKVNIEGLREKIELGVQSSVQKGFTKISYDLVNELKGALEDIDEAINTLSMNTQTVGRLVKATNDWVDIRKE</sequence>
<dbReference type="OrthoDB" id="1904273at2"/>
<organism evidence="3 4">
    <name type="scientific">Clostridium thermobutyricum DSM 4928</name>
    <dbReference type="NCBI Taxonomy" id="1121339"/>
    <lineage>
        <taxon>Bacteria</taxon>
        <taxon>Bacillati</taxon>
        <taxon>Bacillota</taxon>
        <taxon>Clostridia</taxon>
        <taxon>Eubacteriales</taxon>
        <taxon>Clostridiaceae</taxon>
        <taxon>Clostridium</taxon>
    </lineage>
</organism>
<accession>A0A1V4SWN9</accession>
<keyword evidence="2" id="KW-0812">Transmembrane</keyword>
<dbReference type="RefSeq" id="WP_080022347.1">
    <property type="nucleotide sequence ID" value="NZ_LTAY01000028.1"/>
</dbReference>
<feature type="coiled-coil region" evidence="1">
    <location>
        <begin position="389"/>
        <end position="450"/>
    </location>
</feature>
<keyword evidence="2" id="KW-1133">Transmembrane helix</keyword>
<dbReference type="Proteomes" id="UP000191448">
    <property type="component" value="Unassembled WGS sequence"/>
</dbReference>
<keyword evidence="2" id="KW-0472">Membrane</keyword>
<evidence type="ECO:0000256" key="1">
    <source>
        <dbReference type="SAM" id="Coils"/>
    </source>
</evidence>
<dbReference type="EMBL" id="LTAY01000028">
    <property type="protein sequence ID" value="OPX48785.1"/>
    <property type="molecule type" value="Genomic_DNA"/>
</dbReference>
<comment type="caution">
    <text evidence="3">The sequence shown here is derived from an EMBL/GenBank/DDBJ whole genome shotgun (WGS) entry which is preliminary data.</text>
</comment>
<evidence type="ECO:0000313" key="3">
    <source>
        <dbReference type="EMBL" id="OPX48785.1"/>
    </source>
</evidence>
<proteinExistence type="predicted"/>
<dbReference type="AlphaFoldDB" id="A0A1V4SWN9"/>
<feature type="transmembrane region" description="Helical" evidence="2">
    <location>
        <begin position="107"/>
        <end position="131"/>
    </location>
</feature>
<reference evidence="3 4" key="1">
    <citation type="submission" date="2016-02" db="EMBL/GenBank/DDBJ databases">
        <title>Genome sequence of Clostridium thermobutyricum DSM 4928.</title>
        <authorList>
            <person name="Poehlein A."/>
            <person name="Daniel R."/>
        </authorList>
    </citation>
    <scope>NUCLEOTIDE SEQUENCE [LARGE SCALE GENOMIC DNA]</scope>
    <source>
        <strain evidence="3 4">DSM 4928</strain>
    </source>
</reference>
<feature type="transmembrane region" description="Helical" evidence="2">
    <location>
        <begin position="16"/>
        <end position="35"/>
    </location>
</feature>
<name>A0A1V4SWN9_9CLOT</name>
<feature type="transmembrane region" description="Helical" evidence="2">
    <location>
        <begin position="161"/>
        <end position="179"/>
    </location>
</feature>
<gene>
    <name evidence="3" type="ORF">CLTHE_10740</name>
</gene>
<evidence type="ECO:0008006" key="5">
    <source>
        <dbReference type="Google" id="ProtNLM"/>
    </source>
</evidence>
<protein>
    <recommendedName>
        <fullName evidence="5">MotA/TolQ/ExbB proton channel domain-containing protein</fullName>
    </recommendedName>
</protein>
<evidence type="ECO:0000256" key="2">
    <source>
        <dbReference type="SAM" id="Phobius"/>
    </source>
</evidence>
<keyword evidence="1" id="KW-0175">Coiled coil</keyword>
<evidence type="ECO:0000313" key="4">
    <source>
        <dbReference type="Proteomes" id="UP000191448"/>
    </source>
</evidence>